<dbReference type="AlphaFoldDB" id="A0AAF0CDD8"/>
<comment type="cofactor">
    <cofactor evidence="1">
        <name>Mg(2+)</name>
        <dbReference type="ChEBI" id="CHEBI:18420"/>
    </cofactor>
</comment>
<organism evidence="7 8">
    <name type="scientific">Thalassomonas viridans</name>
    <dbReference type="NCBI Taxonomy" id="137584"/>
    <lineage>
        <taxon>Bacteria</taxon>
        <taxon>Pseudomonadati</taxon>
        <taxon>Pseudomonadota</taxon>
        <taxon>Gammaproteobacteria</taxon>
        <taxon>Alteromonadales</taxon>
        <taxon>Colwelliaceae</taxon>
        <taxon>Thalassomonas</taxon>
    </lineage>
</organism>
<evidence type="ECO:0000259" key="6">
    <source>
        <dbReference type="PROSITE" id="PS50887"/>
    </source>
</evidence>
<reference evidence="7 8" key="1">
    <citation type="journal article" date="2015" name="Genome Announc.">
        <title>Draft Genome Sequences of Marine Isolates of Thalassomonas viridans and Thalassomonas actiniarum.</title>
        <authorList>
            <person name="Olonade I."/>
            <person name="van Zyl L.J."/>
            <person name="Trindade M."/>
        </authorList>
    </citation>
    <scope>NUCLEOTIDE SEQUENCE [LARGE SCALE GENOMIC DNA]</scope>
    <source>
        <strain evidence="7 8">XOM25</strain>
    </source>
</reference>
<evidence type="ECO:0000259" key="5">
    <source>
        <dbReference type="PROSITE" id="PS50885"/>
    </source>
</evidence>
<keyword evidence="8" id="KW-1185">Reference proteome</keyword>
<dbReference type="EMBL" id="CP059734">
    <property type="protein sequence ID" value="WDE08505.1"/>
    <property type="molecule type" value="Genomic_DNA"/>
</dbReference>
<keyword evidence="4" id="KW-0472">Membrane</keyword>
<dbReference type="Pfam" id="PF00990">
    <property type="entry name" value="GGDEF"/>
    <property type="match status" value="1"/>
</dbReference>
<dbReference type="InterPro" id="IPR043128">
    <property type="entry name" value="Rev_trsase/Diguanyl_cyclase"/>
</dbReference>
<dbReference type="GO" id="GO:0007165">
    <property type="term" value="P:signal transduction"/>
    <property type="evidence" value="ECO:0007669"/>
    <property type="project" value="InterPro"/>
</dbReference>
<accession>A0AAF0CDD8</accession>
<dbReference type="CDD" id="cd01949">
    <property type="entry name" value="GGDEF"/>
    <property type="match status" value="1"/>
</dbReference>
<dbReference type="Proteomes" id="UP000032352">
    <property type="component" value="Chromosome pTvir"/>
</dbReference>
<dbReference type="KEGG" id="tvd:SG34_031785"/>
<evidence type="ECO:0000313" key="8">
    <source>
        <dbReference type="Proteomes" id="UP000032352"/>
    </source>
</evidence>
<dbReference type="PROSITE" id="PS50885">
    <property type="entry name" value="HAMP"/>
    <property type="match status" value="1"/>
</dbReference>
<dbReference type="GO" id="GO:0005886">
    <property type="term" value="C:plasma membrane"/>
    <property type="evidence" value="ECO:0007669"/>
    <property type="project" value="TreeGrafter"/>
</dbReference>
<dbReference type="FunFam" id="3.30.70.270:FF:000001">
    <property type="entry name" value="Diguanylate cyclase domain protein"/>
    <property type="match status" value="1"/>
</dbReference>
<reference evidence="7 8" key="2">
    <citation type="journal article" date="2022" name="Mar. Drugs">
        <title>Bioassay-Guided Fractionation Leads to the Detection of Cholic Acid Generated by the Rare Thalassomonas sp.</title>
        <authorList>
            <person name="Pheiffer F."/>
            <person name="Schneider Y.K."/>
            <person name="Hansen E.H."/>
            <person name="Andersen J.H."/>
            <person name="Isaksson J."/>
            <person name="Busche T."/>
            <person name="R C."/>
            <person name="Kalinowski J."/>
            <person name="Zyl L.V."/>
            <person name="Trindade M."/>
        </authorList>
    </citation>
    <scope>NUCLEOTIDE SEQUENCE [LARGE SCALE GENOMIC DNA]</scope>
    <source>
        <strain evidence="7 8">XOM25</strain>
    </source>
</reference>
<keyword evidence="4" id="KW-0812">Transmembrane</keyword>
<name>A0AAF0CDD8_9GAMM</name>
<dbReference type="GO" id="GO:0052621">
    <property type="term" value="F:diguanylate cyclase activity"/>
    <property type="evidence" value="ECO:0007669"/>
    <property type="project" value="UniProtKB-EC"/>
</dbReference>
<evidence type="ECO:0000313" key="7">
    <source>
        <dbReference type="EMBL" id="WDE08505.1"/>
    </source>
</evidence>
<feature type="transmembrane region" description="Helical" evidence="4">
    <location>
        <begin position="12"/>
        <end position="36"/>
    </location>
</feature>
<dbReference type="SMART" id="SM00267">
    <property type="entry name" value="GGDEF"/>
    <property type="match status" value="1"/>
</dbReference>
<dbReference type="Gene3D" id="3.30.70.270">
    <property type="match status" value="1"/>
</dbReference>
<evidence type="ECO:0000256" key="4">
    <source>
        <dbReference type="SAM" id="Phobius"/>
    </source>
</evidence>
<dbReference type="PANTHER" id="PTHR45138:SF9">
    <property type="entry name" value="DIGUANYLATE CYCLASE DGCM-RELATED"/>
    <property type="match status" value="1"/>
</dbReference>
<dbReference type="RefSeq" id="WP_053046708.1">
    <property type="nucleotide sequence ID" value="NZ_CP059734.1"/>
</dbReference>
<dbReference type="NCBIfam" id="TIGR00254">
    <property type="entry name" value="GGDEF"/>
    <property type="match status" value="1"/>
</dbReference>
<dbReference type="PANTHER" id="PTHR45138">
    <property type="entry name" value="REGULATORY COMPONENTS OF SENSORY TRANSDUCTION SYSTEM"/>
    <property type="match status" value="1"/>
</dbReference>
<feature type="transmembrane region" description="Helical" evidence="4">
    <location>
        <begin position="154"/>
        <end position="175"/>
    </location>
</feature>
<comment type="catalytic activity">
    <reaction evidence="3">
        <text>2 GTP = 3',3'-c-di-GMP + 2 diphosphate</text>
        <dbReference type="Rhea" id="RHEA:24898"/>
        <dbReference type="ChEBI" id="CHEBI:33019"/>
        <dbReference type="ChEBI" id="CHEBI:37565"/>
        <dbReference type="ChEBI" id="CHEBI:58805"/>
        <dbReference type="EC" id="2.7.7.65"/>
    </reaction>
</comment>
<evidence type="ECO:0000256" key="3">
    <source>
        <dbReference type="ARBA" id="ARBA00034247"/>
    </source>
</evidence>
<dbReference type="InterPro" id="IPR000160">
    <property type="entry name" value="GGDEF_dom"/>
</dbReference>
<evidence type="ECO:0000256" key="1">
    <source>
        <dbReference type="ARBA" id="ARBA00001946"/>
    </source>
</evidence>
<dbReference type="SUPFAM" id="SSF55073">
    <property type="entry name" value="Nucleotide cyclase"/>
    <property type="match status" value="1"/>
</dbReference>
<gene>
    <name evidence="7" type="ORF">SG34_031785</name>
</gene>
<dbReference type="EC" id="2.7.7.65" evidence="2"/>
<keyword evidence="4" id="KW-1133">Transmembrane helix</keyword>
<proteinExistence type="predicted"/>
<dbReference type="GO" id="GO:1902201">
    <property type="term" value="P:negative regulation of bacterial-type flagellum-dependent cell motility"/>
    <property type="evidence" value="ECO:0007669"/>
    <property type="project" value="TreeGrafter"/>
</dbReference>
<feature type="domain" description="GGDEF" evidence="6">
    <location>
        <begin position="267"/>
        <end position="396"/>
    </location>
</feature>
<dbReference type="InterPro" id="IPR029787">
    <property type="entry name" value="Nucleotide_cyclase"/>
</dbReference>
<evidence type="ECO:0000256" key="2">
    <source>
        <dbReference type="ARBA" id="ARBA00012528"/>
    </source>
</evidence>
<dbReference type="InterPro" id="IPR003660">
    <property type="entry name" value="HAMP_dom"/>
</dbReference>
<sequence length="400" mass="45314">MGSFFKLKHHSIKITIILGILLALLCSFGGAGLYVISALEKKLYQEFALERSQLTEKIAAAMAEPIYFLSPNNAGLVLTLIKQDPSIVSVDIYDSLNDMPFINIDIPERKSGMLFTNLADVSYDDNNIGVVKVVFNNIRQQKEMKNKRELMLKVFGYTFAVNLIIMFPLVHFIIFKPLNRLAYQAKNFQDNELDRAFRWRENSEIGLVGRSFELARTAILSLIAKLRQSNDKLAKAAVTDKLTGLFNRHKADAVLETEINRARRYGNIFSVILIDIDHFKLVNDKFGHQTGDLVLSLFAKLLIQHTRRNDQVARWGGEEFIIVCPETDLRECNQLAEKLRNTVEDADFPIVRKQTASFGVAAFTVPESLAQLISRVDAALYQAKKDGRNRVVQNPFTNTP</sequence>
<dbReference type="InterPro" id="IPR050469">
    <property type="entry name" value="Diguanylate_Cyclase"/>
</dbReference>
<feature type="domain" description="HAMP" evidence="5">
    <location>
        <begin position="172"/>
        <end position="224"/>
    </location>
</feature>
<protein>
    <recommendedName>
        <fullName evidence="2">diguanylate cyclase</fullName>
        <ecNumber evidence="2">2.7.7.65</ecNumber>
    </recommendedName>
</protein>
<dbReference type="PROSITE" id="PS50887">
    <property type="entry name" value="GGDEF"/>
    <property type="match status" value="1"/>
</dbReference>
<dbReference type="GO" id="GO:0043709">
    <property type="term" value="P:cell adhesion involved in single-species biofilm formation"/>
    <property type="evidence" value="ECO:0007669"/>
    <property type="project" value="TreeGrafter"/>
</dbReference>